<dbReference type="InterPro" id="IPR001646">
    <property type="entry name" value="5peptide_repeat"/>
</dbReference>
<keyword evidence="2" id="KW-1185">Reference proteome</keyword>
<evidence type="ECO:0000313" key="2">
    <source>
        <dbReference type="Proteomes" id="UP000597444"/>
    </source>
</evidence>
<dbReference type="Gene3D" id="2.160.20.80">
    <property type="entry name" value="E3 ubiquitin-protein ligase SopA"/>
    <property type="match status" value="1"/>
</dbReference>
<proteinExistence type="predicted"/>
<evidence type="ECO:0000313" key="1">
    <source>
        <dbReference type="EMBL" id="GHP00766.1"/>
    </source>
</evidence>
<gene>
    <name evidence="1" type="ORF">KSF_108130</name>
</gene>
<reference evidence="1" key="1">
    <citation type="submission" date="2020-10" db="EMBL/GenBank/DDBJ databases">
        <title>Taxonomic study of unclassified bacteria belonging to the class Ktedonobacteria.</title>
        <authorList>
            <person name="Yabe S."/>
            <person name="Wang C.M."/>
            <person name="Zheng Y."/>
            <person name="Sakai Y."/>
            <person name="Cavaletti L."/>
            <person name="Monciardini P."/>
            <person name="Donadio S."/>
        </authorList>
    </citation>
    <scope>NUCLEOTIDE SEQUENCE</scope>
    <source>
        <strain evidence="1">ID150040</strain>
    </source>
</reference>
<dbReference type="EMBL" id="BNJK01000003">
    <property type="protein sequence ID" value="GHP00766.1"/>
    <property type="molecule type" value="Genomic_DNA"/>
</dbReference>
<dbReference type="RefSeq" id="WP_220211352.1">
    <property type="nucleotide sequence ID" value="NZ_BNJK01000003.1"/>
</dbReference>
<comment type="caution">
    <text evidence="1">The sequence shown here is derived from an EMBL/GenBank/DDBJ whole genome shotgun (WGS) entry which is preliminary data.</text>
</comment>
<dbReference type="Proteomes" id="UP000597444">
    <property type="component" value="Unassembled WGS sequence"/>
</dbReference>
<dbReference type="PANTHER" id="PTHR14136:SF17">
    <property type="entry name" value="BTB_POZ DOMAIN-CONTAINING PROTEIN KCTD9"/>
    <property type="match status" value="1"/>
</dbReference>
<protein>
    <recommendedName>
        <fullName evidence="3">Pentapeptide repeat-containing protein</fullName>
    </recommendedName>
</protein>
<accession>A0A8J3N9M7</accession>
<dbReference type="Pfam" id="PF00805">
    <property type="entry name" value="Pentapeptide"/>
    <property type="match status" value="2"/>
</dbReference>
<dbReference type="SUPFAM" id="SSF141571">
    <property type="entry name" value="Pentapeptide repeat-like"/>
    <property type="match status" value="1"/>
</dbReference>
<organism evidence="1 2">
    <name type="scientific">Reticulibacter mediterranei</name>
    <dbReference type="NCBI Taxonomy" id="2778369"/>
    <lineage>
        <taxon>Bacteria</taxon>
        <taxon>Bacillati</taxon>
        <taxon>Chloroflexota</taxon>
        <taxon>Ktedonobacteria</taxon>
        <taxon>Ktedonobacterales</taxon>
        <taxon>Reticulibacteraceae</taxon>
        <taxon>Reticulibacter</taxon>
    </lineage>
</organism>
<sequence>MVEQNTKRERGKTAEQRTLKEQALAQDNQRAKALQDYIAAISDLLLKGYLAEKTPDDKPTPEAENARTIARTYTISLLPLLDTDRKSNVLQFLYEARLINHPNPIIHLTRADLQGVTLKGAFLKGVNVQGANLRGANLEGAKLGGAYLEDADLEGANLQGAKLGGASLVLAHLKSANLSDARLQEVGPEGNPFLVRAMARKGQLKKANLENAELEGANLQGILYITRDELERDTTHLQGTIMPDGTRHP</sequence>
<dbReference type="AlphaFoldDB" id="A0A8J3N9M7"/>
<evidence type="ECO:0008006" key="3">
    <source>
        <dbReference type="Google" id="ProtNLM"/>
    </source>
</evidence>
<name>A0A8J3N9M7_9CHLR</name>
<dbReference type="PANTHER" id="PTHR14136">
    <property type="entry name" value="BTB_POZ DOMAIN-CONTAINING PROTEIN KCTD9"/>
    <property type="match status" value="1"/>
</dbReference>
<dbReference type="InterPro" id="IPR051082">
    <property type="entry name" value="Pentapeptide-BTB/POZ_domain"/>
</dbReference>